<dbReference type="InterPro" id="IPR021457">
    <property type="entry name" value="DUF3108"/>
</dbReference>
<evidence type="ECO:0000256" key="1">
    <source>
        <dbReference type="SAM" id="SignalP"/>
    </source>
</evidence>
<dbReference type="AlphaFoldDB" id="A0A916ZUQ7"/>
<comment type="caution">
    <text evidence="2">The sequence shown here is derived from an EMBL/GenBank/DDBJ whole genome shotgun (WGS) entry which is preliminary data.</text>
</comment>
<gene>
    <name evidence="2" type="ORF">GCM10011390_35880</name>
</gene>
<dbReference type="Proteomes" id="UP000644699">
    <property type="component" value="Unassembled WGS sequence"/>
</dbReference>
<feature type="signal peptide" evidence="1">
    <location>
        <begin position="1"/>
        <end position="25"/>
    </location>
</feature>
<accession>A0A916ZUQ7</accession>
<reference evidence="2" key="1">
    <citation type="journal article" date="2014" name="Int. J. Syst. Evol. Microbiol.">
        <title>Complete genome sequence of Corynebacterium casei LMG S-19264T (=DSM 44701T), isolated from a smear-ripened cheese.</title>
        <authorList>
            <consortium name="US DOE Joint Genome Institute (JGI-PGF)"/>
            <person name="Walter F."/>
            <person name="Albersmeier A."/>
            <person name="Kalinowski J."/>
            <person name="Ruckert C."/>
        </authorList>
    </citation>
    <scope>NUCLEOTIDE SEQUENCE</scope>
    <source>
        <strain evidence="2">CGMCC 1.15367</strain>
    </source>
</reference>
<evidence type="ECO:0008006" key="4">
    <source>
        <dbReference type="Google" id="ProtNLM"/>
    </source>
</evidence>
<protein>
    <recommendedName>
        <fullName evidence="4">DUF3108 domain-containing protein</fullName>
    </recommendedName>
</protein>
<reference evidence="2" key="2">
    <citation type="submission" date="2020-09" db="EMBL/GenBank/DDBJ databases">
        <authorList>
            <person name="Sun Q."/>
            <person name="Zhou Y."/>
        </authorList>
    </citation>
    <scope>NUCLEOTIDE SEQUENCE</scope>
    <source>
        <strain evidence="2">CGMCC 1.15367</strain>
    </source>
</reference>
<keyword evidence="1" id="KW-0732">Signal</keyword>
<feature type="chain" id="PRO_5036825747" description="DUF3108 domain-containing protein" evidence="1">
    <location>
        <begin position="26"/>
        <end position="259"/>
    </location>
</feature>
<name>A0A916ZUQ7_9HYPH</name>
<keyword evidence="3" id="KW-1185">Reference proteome</keyword>
<organism evidence="2 3">
    <name type="scientific">Aureimonas endophytica</name>
    <dbReference type="NCBI Taxonomy" id="2027858"/>
    <lineage>
        <taxon>Bacteria</taxon>
        <taxon>Pseudomonadati</taxon>
        <taxon>Pseudomonadota</taxon>
        <taxon>Alphaproteobacteria</taxon>
        <taxon>Hyphomicrobiales</taxon>
        <taxon>Aurantimonadaceae</taxon>
        <taxon>Aureimonas</taxon>
    </lineage>
</organism>
<sequence length="259" mass="27718">MRSRLSGRFLLPAAFLGAALVPAAADTLSTRYDVSLIGLPVGRAEFKTEISGNAYSVDGTLSSSGLADLLTTIKGTSSVAGRIAGDKLFATRYGLDYKSGKKVYKSDVAFQSGRVASAEVQPKAKVNKDFVPVQPEQLRQVVDPLSGLMLKPVKTPDDLCTRTLPFYDGWSRVDLKFSPAGRKPIETDGFKGEAIACDVRIQPVSGYKVTSSGVKFIVRQTVQIWFAPIGATGIYAPVYARVPTQIGPLTFNASTFAKG</sequence>
<proteinExistence type="predicted"/>
<dbReference type="EMBL" id="BMIQ01000006">
    <property type="protein sequence ID" value="GGE13605.1"/>
    <property type="molecule type" value="Genomic_DNA"/>
</dbReference>
<dbReference type="Pfam" id="PF11306">
    <property type="entry name" value="DUF3108"/>
    <property type="match status" value="1"/>
</dbReference>
<evidence type="ECO:0000313" key="3">
    <source>
        <dbReference type="Proteomes" id="UP000644699"/>
    </source>
</evidence>
<dbReference type="RefSeq" id="WP_188910934.1">
    <property type="nucleotide sequence ID" value="NZ_BMIQ01000006.1"/>
</dbReference>
<evidence type="ECO:0000313" key="2">
    <source>
        <dbReference type="EMBL" id="GGE13605.1"/>
    </source>
</evidence>